<keyword evidence="5" id="KW-0547">Nucleotide-binding</keyword>
<dbReference type="NCBIfam" id="TIGR00231">
    <property type="entry name" value="small_GTP"/>
    <property type="match status" value="1"/>
</dbReference>
<evidence type="ECO:0000256" key="14">
    <source>
        <dbReference type="ARBA" id="ARBA00081428"/>
    </source>
</evidence>
<dbReference type="GO" id="GO:0070900">
    <property type="term" value="P:mitochondrial tRNA modification"/>
    <property type="evidence" value="ECO:0007669"/>
    <property type="project" value="UniProtKB-ARBA"/>
</dbReference>
<name>A0AAE0V3R9_9TELE</name>
<comment type="similarity">
    <text evidence="3">Belongs to the TRAFAC class TrmE-Era-EngA-EngB-Septin-like GTPase superfamily. TrmE GTPase family.</text>
</comment>
<dbReference type="GO" id="GO:0003924">
    <property type="term" value="F:GTPase activity"/>
    <property type="evidence" value="ECO:0007669"/>
    <property type="project" value="InterPro"/>
</dbReference>
<dbReference type="Gene3D" id="1.20.120.430">
    <property type="entry name" value="tRNA modification GTPase MnmE domain 2"/>
    <property type="match status" value="2"/>
</dbReference>
<sequence>MTLAGCWRIALFKNVIRPRVYLRCPVVLGQSCPVRSLCSSPVPGLEDTIFALSSGRGRCGVAVVRVSGPDAAEALRALSGLKRALTPRTAHLRNITHPKSNELLDRGLVLWFPGPNSFTGEDSAEFHIHGGPAVISGVLQALGSLPGLRPAEAGEFTRRAFYAGKLDLTEVEGLGDLIHAETEAQRRQALRQMSGDLGRLYSEWSQQLKHVCNLSKVNTTQSGKACNLFQTSSKFQTMAKTKELSNDVRDKFVDLHKAGMGYKTIAKQLGEKCLAHVEAFIDFSEGELLEDGVLNQVDRAVSKLQAEIQRHVCDERRGERLRSGVQVVIAGSTNAGKSSLFNLLCQRPAAIVSPVPGTTRDVVETPLDIGGFPVLLSDTAGLRETDDCVEQEGVQRALKRVEMADLTLVVVDSTQLPQEPPMVPGFLNDYLNNVLPKKPEQDHVPQCLLILNKSDLLPNKHISIIQSVLSDTFSEASVSILSCSTREGLTDFLKLLQERVKTMCADPLVGSPNLTQTRYRTNLQKSIEALSQYHQYRDVDLALAAEGLRLGLSCLGRITGKVGTEEILDVIFRDFCIGK</sequence>
<evidence type="ECO:0000256" key="8">
    <source>
        <dbReference type="ARBA" id="ARBA00023128"/>
    </source>
</evidence>
<dbReference type="Pfam" id="PF10396">
    <property type="entry name" value="TrmE_N"/>
    <property type="match status" value="1"/>
</dbReference>
<organism evidence="16 17">
    <name type="scientific">Hemibagrus guttatus</name>
    <dbReference type="NCBI Taxonomy" id="175788"/>
    <lineage>
        <taxon>Eukaryota</taxon>
        <taxon>Metazoa</taxon>
        <taxon>Chordata</taxon>
        <taxon>Craniata</taxon>
        <taxon>Vertebrata</taxon>
        <taxon>Euteleostomi</taxon>
        <taxon>Actinopterygii</taxon>
        <taxon>Neopterygii</taxon>
        <taxon>Teleostei</taxon>
        <taxon>Ostariophysi</taxon>
        <taxon>Siluriformes</taxon>
        <taxon>Bagridae</taxon>
        <taxon>Hemibagrus</taxon>
    </lineage>
</organism>
<keyword evidence="4" id="KW-0819">tRNA processing</keyword>
<dbReference type="Gene3D" id="3.30.1360.120">
    <property type="entry name" value="Probable tRNA modification gtpase trme, domain 1"/>
    <property type="match status" value="1"/>
</dbReference>
<evidence type="ECO:0000313" key="16">
    <source>
        <dbReference type="EMBL" id="KAK3533616.1"/>
    </source>
</evidence>
<keyword evidence="9" id="KW-0342">GTP-binding</keyword>
<dbReference type="Gene3D" id="3.40.50.300">
    <property type="entry name" value="P-loop containing nucleotide triphosphate hydrolases"/>
    <property type="match status" value="1"/>
</dbReference>
<dbReference type="CDD" id="cd14858">
    <property type="entry name" value="TrmE_N"/>
    <property type="match status" value="1"/>
</dbReference>
<dbReference type="FunFam" id="3.40.50.300:FF:000924">
    <property type="entry name" value="tRNA modification GTPase GTPBP3, mitochondrial"/>
    <property type="match status" value="1"/>
</dbReference>
<dbReference type="InterPro" id="IPR006073">
    <property type="entry name" value="GTP-bd"/>
</dbReference>
<evidence type="ECO:0000256" key="10">
    <source>
        <dbReference type="ARBA" id="ARBA00049117"/>
    </source>
</evidence>
<dbReference type="PROSITE" id="PS51709">
    <property type="entry name" value="G_TRME"/>
    <property type="match status" value="1"/>
</dbReference>
<dbReference type="GO" id="GO:0005739">
    <property type="term" value="C:mitochondrion"/>
    <property type="evidence" value="ECO:0007669"/>
    <property type="project" value="UniProtKB-SubCell"/>
</dbReference>
<dbReference type="FunFam" id="3.30.1360.120:FF:000007">
    <property type="entry name" value="tRNA modification GTPase GTPBP3, mitochondrial"/>
    <property type="match status" value="1"/>
</dbReference>
<evidence type="ECO:0000256" key="6">
    <source>
        <dbReference type="ARBA" id="ARBA00022801"/>
    </source>
</evidence>
<dbReference type="EMBL" id="JAUCMX010000010">
    <property type="protein sequence ID" value="KAK3533616.1"/>
    <property type="molecule type" value="Genomic_DNA"/>
</dbReference>
<keyword evidence="17" id="KW-1185">Reference proteome</keyword>
<keyword evidence="6" id="KW-0378">Hydrolase</keyword>
<dbReference type="PANTHER" id="PTHR42714">
    <property type="entry name" value="TRNA MODIFICATION GTPASE GTPBP3"/>
    <property type="match status" value="1"/>
</dbReference>
<dbReference type="HAMAP" id="MF_00379">
    <property type="entry name" value="GTPase_MnmE"/>
    <property type="match status" value="1"/>
</dbReference>
<feature type="domain" description="TrmE-type G" evidence="15">
    <location>
        <begin position="324"/>
        <end position="505"/>
    </location>
</feature>
<comment type="cofactor">
    <cofactor evidence="1">
        <name>K(+)</name>
        <dbReference type="ChEBI" id="CHEBI:29103"/>
    </cofactor>
</comment>
<protein>
    <recommendedName>
        <fullName evidence="12">5-taurinomethyluridine-[tRNA] synthase subunit GTPB3, mitochondrial</fullName>
    </recommendedName>
    <alternativeName>
        <fullName evidence="14">GTP-binding protein 3</fullName>
    </alternativeName>
    <alternativeName>
        <fullName evidence="13">tRNA modification GTPase GTPBP3, mitochondrial</fullName>
    </alternativeName>
</protein>
<evidence type="ECO:0000256" key="11">
    <source>
        <dbReference type="ARBA" id="ARBA00059757"/>
    </source>
</evidence>
<dbReference type="GO" id="GO:0005525">
    <property type="term" value="F:GTP binding"/>
    <property type="evidence" value="ECO:0007669"/>
    <property type="project" value="UniProtKB-KW"/>
</dbReference>
<dbReference type="PANTHER" id="PTHR42714:SF2">
    <property type="entry name" value="TRNA MODIFICATION GTPASE GTPBP3, MITOCHONDRIAL"/>
    <property type="match status" value="1"/>
</dbReference>
<evidence type="ECO:0000256" key="2">
    <source>
        <dbReference type="ARBA" id="ARBA00004173"/>
    </source>
</evidence>
<dbReference type="Pfam" id="PF01926">
    <property type="entry name" value="MMR_HSR1"/>
    <property type="match status" value="1"/>
</dbReference>
<dbReference type="InterPro" id="IPR027417">
    <property type="entry name" value="P-loop_NTPase"/>
</dbReference>
<dbReference type="AlphaFoldDB" id="A0AAE0V3R9"/>
<evidence type="ECO:0000256" key="1">
    <source>
        <dbReference type="ARBA" id="ARBA00001958"/>
    </source>
</evidence>
<dbReference type="CDD" id="cd04164">
    <property type="entry name" value="trmE"/>
    <property type="match status" value="1"/>
</dbReference>
<evidence type="ECO:0000256" key="12">
    <source>
        <dbReference type="ARBA" id="ARBA00069806"/>
    </source>
</evidence>
<dbReference type="InterPro" id="IPR005225">
    <property type="entry name" value="Small_GTP-bd"/>
</dbReference>
<dbReference type="GO" id="GO:0002098">
    <property type="term" value="P:tRNA wobble uridine modification"/>
    <property type="evidence" value="ECO:0007669"/>
    <property type="project" value="TreeGrafter"/>
</dbReference>
<reference evidence="16" key="1">
    <citation type="submission" date="2023-06" db="EMBL/GenBank/DDBJ databases">
        <title>Male Hemibagrus guttatus genome.</title>
        <authorList>
            <person name="Bian C."/>
        </authorList>
    </citation>
    <scope>NUCLEOTIDE SEQUENCE</scope>
    <source>
        <strain evidence="16">Male_cb2023</strain>
        <tissue evidence="16">Muscle</tissue>
    </source>
</reference>
<comment type="function">
    <text evidence="11">GTPase component of the GTPBP3-MTO1 complex that catalyzes the 5-taurinomethyluridine (taum(5)U) modification at the 34th wobble position (U34) of mitochondrial tRNAs (mt-tRNAs), which plays a role in mt-tRNA decoding and mitochondrial translation. Taum(5)U formation on mammalian mt-tRNA requires the presence of both GTPBP3-mediated GTPase activity and MTO1 catalytic activity.</text>
</comment>
<evidence type="ECO:0000256" key="9">
    <source>
        <dbReference type="ARBA" id="ARBA00023134"/>
    </source>
</evidence>
<evidence type="ECO:0000256" key="7">
    <source>
        <dbReference type="ARBA" id="ARBA00022946"/>
    </source>
</evidence>
<keyword evidence="8" id="KW-0496">Mitochondrion</keyword>
<dbReference type="InterPro" id="IPR018948">
    <property type="entry name" value="GTP-bd_TrmE_N"/>
</dbReference>
<evidence type="ECO:0000313" key="17">
    <source>
        <dbReference type="Proteomes" id="UP001274896"/>
    </source>
</evidence>
<dbReference type="SUPFAM" id="SSF52540">
    <property type="entry name" value="P-loop containing nucleoside triphosphate hydrolases"/>
    <property type="match status" value="1"/>
</dbReference>
<proteinExistence type="inferred from homology"/>
<dbReference type="InterPro" id="IPR027266">
    <property type="entry name" value="TrmE/GcvT-like"/>
</dbReference>
<dbReference type="GO" id="GO:0030488">
    <property type="term" value="P:tRNA methylation"/>
    <property type="evidence" value="ECO:0007669"/>
    <property type="project" value="TreeGrafter"/>
</dbReference>
<dbReference type="InterPro" id="IPR025867">
    <property type="entry name" value="MnmE_helical"/>
</dbReference>
<evidence type="ECO:0000256" key="13">
    <source>
        <dbReference type="ARBA" id="ARBA00077869"/>
    </source>
</evidence>
<dbReference type="Pfam" id="PF12631">
    <property type="entry name" value="MnmE_helical"/>
    <property type="match status" value="1"/>
</dbReference>
<dbReference type="InterPro" id="IPR027368">
    <property type="entry name" value="MnmE_dom2"/>
</dbReference>
<accession>A0AAE0V3R9</accession>
<dbReference type="InterPro" id="IPR031168">
    <property type="entry name" value="G_TrmE"/>
</dbReference>
<evidence type="ECO:0000259" key="15">
    <source>
        <dbReference type="PROSITE" id="PS51709"/>
    </source>
</evidence>
<keyword evidence="7" id="KW-0809">Transit peptide</keyword>
<dbReference type="Proteomes" id="UP001274896">
    <property type="component" value="Unassembled WGS sequence"/>
</dbReference>
<evidence type="ECO:0000256" key="5">
    <source>
        <dbReference type="ARBA" id="ARBA00022741"/>
    </source>
</evidence>
<gene>
    <name evidence="16" type="ORF">QTP70_023385</name>
</gene>
<comment type="caution">
    <text evidence="16">The sequence shown here is derived from an EMBL/GenBank/DDBJ whole genome shotgun (WGS) entry which is preliminary data.</text>
</comment>
<evidence type="ECO:0000256" key="4">
    <source>
        <dbReference type="ARBA" id="ARBA00022694"/>
    </source>
</evidence>
<comment type="catalytic activity">
    <reaction evidence="10">
        <text>GTP + H2O = GDP + phosphate + H(+)</text>
        <dbReference type="Rhea" id="RHEA:19669"/>
        <dbReference type="ChEBI" id="CHEBI:15377"/>
        <dbReference type="ChEBI" id="CHEBI:15378"/>
        <dbReference type="ChEBI" id="CHEBI:37565"/>
        <dbReference type="ChEBI" id="CHEBI:43474"/>
        <dbReference type="ChEBI" id="CHEBI:58189"/>
    </reaction>
    <physiologicalReaction direction="left-to-right" evidence="10">
        <dbReference type="Rhea" id="RHEA:19670"/>
    </physiologicalReaction>
</comment>
<dbReference type="InterPro" id="IPR004520">
    <property type="entry name" value="GTPase_MnmE"/>
</dbReference>
<dbReference type="SUPFAM" id="SSF116878">
    <property type="entry name" value="TrmE connector domain"/>
    <property type="match status" value="1"/>
</dbReference>
<comment type="subcellular location">
    <subcellularLocation>
        <location evidence="2">Mitochondrion</location>
    </subcellularLocation>
</comment>
<evidence type="ECO:0000256" key="3">
    <source>
        <dbReference type="ARBA" id="ARBA00011043"/>
    </source>
</evidence>